<dbReference type="STRING" id="1049789.LEP1GSC050_4108"/>
<proteinExistence type="predicted"/>
<gene>
    <name evidence="1" type="ORF">LEP1GSC050_4108</name>
</gene>
<dbReference type="AlphaFoldDB" id="T0F4F9"/>
<comment type="caution">
    <text evidence="1">The sequence shown here is derived from an EMBL/GenBank/DDBJ whole genome shotgun (WGS) entry which is preliminary data.</text>
</comment>
<reference evidence="1" key="1">
    <citation type="submission" date="2013-05" db="EMBL/GenBank/DDBJ databases">
        <authorList>
            <person name="Harkins D.M."/>
            <person name="Durkin A.S."/>
            <person name="Brinkac L.M."/>
            <person name="Haft D.H."/>
            <person name="Selengut J.D."/>
            <person name="Sanka R."/>
            <person name="DePew J."/>
            <person name="Purushe J."/>
            <person name="Hartskeerl R.A."/>
            <person name="Ahmed A."/>
            <person name="van der Linden H."/>
            <person name="Goris M.G.A."/>
            <person name="Vinetz J.M."/>
            <person name="Sutton G.G."/>
            <person name="Nierman W.C."/>
            <person name="Fouts D.E."/>
        </authorList>
    </citation>
    <scope>NUCLEOTIDE SEQUENCE [LARGE SCALE GENOMIC DNA]</scope>
    <source>
        <strain evidence="1">5399</strain>
    </source>
</reference>
<dbReference type="EMBL" id="AHMO02000008">
    <property type="protein sequence ID" value="EQA45985.1"/>
    <property type="molecule type" value="Genomic_DNA"/>
</dbReference>
<evidence type="ECO:0000313" key="1">
    <source>
        <dbReference type="EMBL" id="EQA45985.1"/>
    </source>
</evidence>
<organism evidence="1 2">
    <name type="scientific">Leptospira broomii serovar Hurstbridge str. 5399</name>
    <dbReference type="NCBI Taxonomy" id="1049789"/>
    <lineage>
        <taxon>Bacteria</taxon>
        <taxon>Pseudomonadati</taxon>
        <taxon>Spirochaetota</taxon>
        <taxon>Spirochaetia</taxon>
        <taxon>Leptospirales</taxon>
        <taxon>Leptospiraceae</taxon>
        <taxon>Leptospira</taxon>
    </lineage>
</organism>
<sequence>MDSIRSEIRYLSSLDGLAFKDIEIKELFYKAFPTLFRYSIIVEDLKNKEYWNSVSEYGLEVPKSWLIFVFEALESISLLVSDLEDPPYICQIKEKYQTLRIYLKEMQPLDFTMSEQIENIIQKTNDKLLQLNLREEYIK</sequence>
<accession>T0F4F9</accession>
<evidence type="ECO:0000313" key="2">
    <source>
        <dbReference type="Proteomes" id="UP000015454"/>
    </source>
</evidence>
<name>T0F4F9_9LEPT</name>
<keyword evidence="2" id="KW-1185">Reference proteome</keyword>
<dbReference type="Proteomes" id="UP000015454">
    <property type="component" value="Unassembled WGS sequence"/>
</dbReference>
<protein>
    <submittedName>
        <fullName evidence="1">Uncharacterized protein</fullName>
    </submittedName>
</protein>